<protein>
    <submittedName>
        <fullName evidence="1">Uncharacterized protein</fullName>
    </submittedName>
</protein>
<dbReference type="AlphaFoldDB" id="A0A645EZN1"/>
<reference evidence="1" key="1">
    <citation type="submission" date="2019-08" db="EMBL/GenBank/DDBJ databases">
        <authorList>
            <person name="Kucharzyk K."/>
            <person name="Murdoch R.W."/>
            <person name="Higgins S."/>
            <person name="Loffler F."/>
        </authorList>
    </citation>
    <scope>NUCLEOTIDE SEQUENCE</scope>
</reference>
<accession>A0A645EZN1</accession>
<comment type="caution">
    <text evidence="1">The sequence shown here is derived from an EMBL/GenBank/DDBJ whole genome shotgun (WGS) entry which is preliminary data.</text>
</comment>
<name>A0A645EZN1_9ZZZZ</name>
<organism evidence="1">
    <name type="scientific">bioreactor metagenome</name>
    <dbReference type="NCBI Taxonomy" id="1076179"/>
    <lineage>
        <taxon>unclassified sequences</taxon>
        <taxon>metagenomes</taxon>
        <taxon>ecological metagenomes</taxon>
    </lineage>
</organism>
<evidence type="ECO:0000313" key="1">
    <source>
        <dbReference type="EMBL" id="MPN07515.1"/>
    </source>
</evidence>
<proteinExistence type="predicted"/>
<dbReference type="EMBL" id="VSSQ01053481">
    <property type="protein sequence ID" value="MPN07515.1"/>
    <property type="molecule type" value="Genomic_DNA"/>
</dbReference>
<gene>
    <name evidence="1" type="ORF">SDC9_154785</name>
</gene>
<sequence>MQILHQNAVTLPFALLTLLARHGVPIPAHYVKSFDAFAPLQTQALLALLSVLKNWYNCLDKNTAVLYPTPASDWQHDLKNIYHGLPSAKLLRISPNASPATPLCHGQYDWLARPISIALPVQSMPLPMPLFSSVLPKGYPLFAQNLKFQDGSKYSWLRFPKTMPQPYPFPLSALQTMLPCFYPGDLHSTALRSPRIP</sequence>